<evidence type="ECO:0000313" key="2">
    <source>
        <dbReference type="EMBL" id="SDK51431.1"/>
    </source>
</evidence>
<name>A0A1G9CIC0_9BACT</name>
<accession>A0A1G9CIC0</accession>
<evidence type="ECO:0000313" key="3">
    <source>
        <dbReference type="Proteomes" id="UP000199053"/>
    </source>
</evidence>
<dbReference type="Proteomes" id="UP000199053">
    <property type="component" value="Unassembled WGS sequence"/>
</dbReference>
<proteinExistence type="predicted"/>
<dbReference type="EMBL" id="FNGA01000001">
    <property type="protein sequence ID" value="SDK51431.1"/>
    <property type="molecule type" value="Genomic_DNA"/>
</dbReference>
<keyword evidence="1" id="KW-0732">Signal</keyword>
<feature type="chain" id="PRO_5011489823" evidence="1">
    <location>
        <begin position="23"/>
        <end position="56"/>
    </location>
</feature>
<dbReference type="STRING" id="246191.SAMN05660337_0689"/>
<dbReference type="PROSITE" id="PS51257">
    <property type="entry name" value="PROKAR_LIPOPROTEIN"/>
    <property type="match status" value="1"/>
</dbReference>
<dbReference type="RefSeq" id="WP_170830297.1">
    <property type="nucleotide sequence ID" value="NZ_FNGA01000001.1"/>
</dbReference>
<feature type="signal peptide" evidence="1">
    <location>
        <begin position="1"/>
        <end position="22"/>
    </location>
</feature>
<protein>
    <submittedName>
        <fullName evidence="2">Uncharacterized protein</fullName>
    </submittedName>
</protein>
<organism evidence="2 3">
    <name type="scientific">Maridesulfovibrio ferrireducens</name>
    <dbReference type="NCBI Taxonomy" id="246191"/>
    <lineage>
        <taxon>Bacteria</taxon>
        <taxon>Pseudomonadati</taxon>
        <taxon>Thermodesulfobacteriota</taxon>
        <taxon>Desulfovibrionia</taxon>
        <taxon>Desulfovibrionales</taxon>
        <taxon>Desulfovibrionaceae</taxon>
        <taxon>Maridesulfovibrio</taxon>
    </lineage>
</organism>
<sequence length="56" mass="6139">MKIMKKLVFVLCLVAFMSVAYGCEKEGPAEKAGKKMDQALDNAGDSLKEMGDKIKE</sequence>
<keyword evidence="3" id="KW-1185">Reference proteome</keyword>
<reference evidence="3" key="1">
    <citation type="submission" date="2016-10" db="EMBL/GenBank/DDBJ databases">
        <authorList>
            <person name="Varghese N."/>
            <person name="Submissions S."/>
        </authorList>
    </citation>
    <scope>NUCLEOTIDE SEQUENCE [LARGE SCALE GENOMIC DNA]</scope>
    <source>
        <strain evidence="3">DSM 16995</strain>
    </source>
</reference>
<evidence type="ECO:0000256" key="1">
    <source>
        <dbReference type="SAM" id="SignalP"/>
    </source>
</evidence>
<gene>
    <name evidence="2" type="ORF">SAMN05660337_0689</name>
</gene>
<dbReference type="AlphaFoldDB" id="A0A1G9CIC0"/>